<sequence length="125" mass="13358">MLVFRDWAVMFVRSLKLPARLGAYGMRGCIRGCVLRYISIGTRRSTRAPRLGPNVRSLKQPIRSGVYGVRGCIRGSSPSPLAGLGSLRICAQGAAAAIVGPLGSSLVRVRVSLPSGPWASRCYTL</sequence>
<proteinExistence type="predicted"/>
<dbReference type="EMBL" id="JANPWB010000007">
    <property type="protein sequence ID" value="KAJ1169341.1"/>
    <property type="molecule type" value="Genomic_DNA"/>
</dbReference>
<reference evidence="1" key="1">
    <citation type="journal article" date="2022" name="bioRxiv">
        <title>Sequencing and chromosome-scale assembly of the giantPleurodeles waltlgenome.</title>
        <authorList>
            <person name="Brown T."/>
            <person name="Elewa A."/>
            <person name="Iarovenko S."/>
            <person name="Subramanian E."/>
            <person name="Araus A.J."/>
            <person name="Petzold A."/>
            <person name="Susuki M."/>
            <person name="Suzuki K.-i.T."/>
            <person name="Hayashi T."/>
            <person name="Toyoda A."/>
            <person name="Oliveira C."/>
            <person name="Osipova E."/>
            <person name="Leigh N.D."/>
            <person name="Simon A."/>
            <person name="Yun M.H."/>
        </authorList>
    </citation>
    <scope>NUCLEOTIDE SEQUENCE</scope>
    <source>
        <strain evidence="1">20211129_DDA</strain>
        <tissue evidence="1">Liver</tissue>
    </source>
</reference>
<protein>
    <submittedName>
        <fullName evidence="1">Uncharacterized protein</fullName>
    </submittedName>
</protein>
<dbReference type="AlphaFoldDB" id="A0AAV7SZC1"/>
<keyword evidence="2" id="KW-1185">Reference proteome</keyword>
<name>A0AAV7SZC1_PLEWA</name>
<organism evidence="1 2">
    <name type="scientific">Pleurodeles waltl</name>
    <name type="common">Iberian ribbed newt</name>
    <dbReference type="NCBI Taxonomy" id="8319"/>
    <lineage>
        <taxon>Eukaryota</taxon>
        <taxon>Metazoa</taxon>
        <taxon>Chordata</taxon>
        <taxon>Craniata</taxon>
        <taxon>Vertebrata</taxon>
        <taxon>Euteleostomi</taxon>
        <taxon>Amphibia</taxon>
        <taxon>Batrachia</taxon>
        <taxon>Caudata</taxon>
        <taxon>Salamandroidea</taxon>
        <taxon>Salamandridae</taxon>
        <taxon>Pleurodelinae</taxon>
        <taxon>Pleurodeles</taxon>
    </lineage>
</organism>
<accession>A0AAV7SZC1</accession>
<comment type="caution">
    <text evidence="1">The sequence shown here is derived from an EMBL/GenBank/DDBJ whole genome shotgun (WGS) entry which is preliminary data.</text>
</comment>
<dbReference type="Proteomes" id="UP001066276">
    <property type="component" value="Chromosome 4_1"/>
</dbReference>
<evidence type="ECO:0000313" key="1">
    <source>
        <dbReference type="EMBL" id="KAJ1169341.1"/>
    </source>
</evidence>
<evidence type="ECO:0000313" key="2">
    <source>
        <dbReference type="Proteomes" id="UP001066276"/>
    </source>
</evidence>
<gene>
    <name evidence="1" type="ORF">NDU88_001234</name>
</gene>